<dbReference type="PANTHER" id="PTHR30250">
    <property type="entry name" value="PST FAMILY PREDICTED COLANIC ACID TRANSPORTER"/>
    <property type="match status" value="1"/>
</dbReference>
<dbReference type="EMBL" id="WLXI01000001">
    <property type="protein sequence ID" value="MTD00687.1"/>
    <property type="molecule type" value="Genomic_DNA"/>
</dbReference>
<dbReference type="InterPro" id="IPR050833">
    <property type="entry name" value="Poly_Biosynth_Transport"/>
</dbReference>
<sequence>MTLKNEKTLNLISKSSLFITISGLISKILAAIYRIPYQNLVGDRGFYAYQQIYPLLAIISALSLTALPNVVASLCQKNKKEDIQALFVFQIIMTTLLSLSLVIFNKEIAVFLGSRQFAPSIIITAVVLLTVPFISIARGFAQAELDMTPTAVSQVIEQFIRIVIIILAAVCYLIFDWTVYTTANVAACGNLIASLSVLFYFSKKNLKIDLIKSLIKNVNITYLTDIGLSSFVFIFFSVYLLLFQFIDALFVKKTLVESGKIEIVAEITKGIYDRGQPLIQFGLIFSTAFFTTFLPKLTKDYYIEKENYMTESQSFFEFIYYFNTTLSLGFMCILGSMNRFLFEDNNGWLALEIYLGTIALSSFIQFFHQKMFIEENQKKSFIYLSLGLLLKIMLTPILTYYFSVIGSSLSTVLPLVMILILYIRETTISLTVCKNRKFIFSLIVMSLTVLVSQYYLPSRTRLDNLISILVSTFSGLVVFLTISKRLKVFEDKLWSYLPFINEK</sequence>
<keyword evidence="4" id="KW-1133">Transmembrane helix</keyword>
<dbReference type="InterPro" id="IPR002797">
    <property type="entry name" value="Polysacc_synth"/>
</dbReference>
<dbReference type="Proteomes" id="UP000483839">
    <property type="component" value="Unassembled WGS sequence"/>
</dbReference>
<keyword evidence="5" id="KW-0472">Membrane</keyword>
<keyword evidence="3" id="KW-0812">Transmembrane</keyword>
<dbReference type="RefSeq" id="WP_046388419.1">
    <property type="nucleotide sequence ID" value="NZ_BAABQA010000004.1"/>
</dbReference>
<evidence type="ECO:0000256" key="3">
    <source>
        <dbReference type="ARBA" id="ARBA00022692"/>
    </source>
</evidence>
<dbReference type="Pfam" id="PF01943">
    <property type="entry name" value="Polysacc_synt"/>
    <property type="match status" value="1"/>
</dbReference>
<evidence type="ECO:0000256" key="5">
    <source>
        <dbReference type="ARBA" id="ARBA00023136"/>
    </source>
</evidence>
<reference evidence="6 7" key="1">
    <citation type="submission" date="2019-11" db="EMBL/GenBank/DDBJ databases">
        <title>Streptococcus uberis isolated from clinical mastitis cases on a southeastern Queensland dairy.</title>
        <authorList>
            <person name="Workentine M.L."/>
            <person name="Price R."/>
            <person name="Olchowy T."/>
        </authorList>
    </citation>
    <scope>NUCLEOTIDE SEQUENCE [LARGE SCALE GENOMIC DNA]</scope>
    <source>
        <strain evidence="6 7">OLC4459-A17</strain>
    </source>
</reference>
<dbReference type="GO" id="GO:0005886">
    <property type="term" value="C:plasma membrane"/>
    <property type="evidence" value="ECO:0007669"/>
    <property type="project" value="UniProtKB-SubCell"/>
</dbReference>
<evidence type="ECO:0000256" key="2">
    <source>
        <dbReference type="ARBA" id="ARBA00022475"/>
    </source>
</evidence>
<evidence type="ECO:0000313" key="7">
    <source>
        <dbReference type="Proteomes" id="UP000483839"/>
    </source>
</evidence>
<keyword evidence="2" id="KW-1003">Cell membrane</keyword>
<name>A0A6L6G686_STRUB</name>
<accession>A0A6L6G686</accession>
<evidence type="ECO:0000313" key="6">
    <source>
        <dbReference type="EMBL" id="MTD00687.1"/>
    </source>
</evidence>
<comment type="subcellular location">
    <subcellularLocation>
        <location evidence="1">Cell membrane</location>
        <topology evidence="1">Multi-pass membrane protein</topology>
    </subcellularLocation>
</comment>
<evidence type="ECO:0000256" key="1">
    <source>
        <dbReference type="ARBA" id="ARBA00004651"/>
    </source>
</evidence>
<proteinExistence type="predicted"/>
<gene>
    <name evidence="6" type="ORF">GKS16_00065</name>
</gene>
<dbReference type="PANTHER" id="PTHR30250:SF29">
    <property type="entry name" value="POLYSACCHARIDE BIOSYNTHESIS PROTEIN C-TERMINAL DOMAIN-CONTAINING PROTEIN"/>
    <property type="match status" value="1"/>
</dbReference>
<dbReference type="AlphaFoldDB" id="A0A6L6G686"/>
<protein>
    <submittedName>
        <fullName evidence="6">Oligosaccharide flippase family protein</fullName>
    </submittedName>
</protein>
<comment type="caution">
    <text evidence="6">The sequence shown here is derived from an EMBL/GenBank/DDBJ whole genome shotgun (WGS) entry which is preliminary data.</text>
</comment>
<organism evidence="6 7">
    <name type="scientific">Streptococcus uberis</name>
    <dbReference type="NCBI Taxonomy" id="1349"/>
    <lineage>
        <taxon>Bacteria</taxon>
        <taxon>Bacillati</taxon>
        <taxon>Bacillota</taxon>
        <taxon>Bacilli</taxon>
        <taxon>Lactobacillales</taxon>
        <taxon>Streptococcaceae</taxon>
        <taxon>Streptococcus</taxon>
    </lineage>
</organism>
<evidence type="ECO:0000256" key="4">
    <source>
        <dbReference type="ARBA" id="ARBA00022989"/>
    </source>
</evidence>